<dbReference type="RefSeq" id="WP_345029213.1">
    <property type="nucleotide sequence ID" value="NZ_BAABGL010000002.1"/>
</dbReference>
<accession>A0ABP8J1H7</accession>
<organism evidence="2 3">
    <name type="scientific">Brevibacterium pityocampae</name>
    <dbReference type="NCBI Taxonomy" id="506594"/>
    <lineage>
        <taxon>Bacteria</taxon>
        <taxon>Bacillati</taxon>
        <taxon>Actinomycetota</taxon>
        <taxon>Actinomycetes</taxon>
        <taxon>Micrococcales</taxon>
        <taxon>Brevibacteriaceae</taxon>
        <taxon>Brevibacterium</taxon>
    </lineage>
</organism>
<evidence type="ECO:0000313" key="2">
    <source>
        <dbReference type="EMBL" id="GAA4383186.1"/>
    </source>
</evidence>
<sequence>MRRRIQALCAAGAAVLLAGCGAFQVRTSEEGGGVMGVRVAQTAGPTPTPTETGPALADGYQLVDVPFSEGCGVPMRVAVPDGFSVGSSAGDYVTFVEGTAALDDPTISIYCSDSVLSETAAEHIETTRSYGYQEAGTTKIAERKGQFGNGYFWSYQVDMSPREIFAGTSQTMLYGADIAYTAEGRLCTLKYAATAPTEDVAGQHRLQPAADFVEVDGRFVPMPDWAG</sequence>
<evidence type="ECO:0008006" key="4">
    <source>
        <dbReference type="Google" id="ProtNLM"/>
    </source>
</evidence>
<gene>
    <name evidence="2" type="ORF">GCM10023167_02480</name>
</gene>
<keyword evidence="1" id="KW-0732">Signal</keyword>
<dbReference type="PROSITE" id="PS51257">
    <property type="entry name" value="PROKAR_LIPOPROTEIN"/>
    <property type="match status" value="1"/>
</dbReference>
<dbReference type="EMBL" id="BAABGL010000002">
    <property type="protein sequence ID" value="GAA4383186.1"/>
    <property type="molecule type" value="Genomic_DNA"/>
</dbReference>
<evidence type="ECO:0000313" key="3">
    <source>
        <dbReference type="Proteomes" id="UP001500642"/>
    </source>
</evidence>
<dbReference type="Proteomes" id="UP001500642">
    <property type="component" value="Unassembled WGS sequence"/>
</dbReference>
<comment type="caution">
    <text evidence="2">The sequence shown here is derived from an EMBL/GenBank/DDBJ whole genome shotgun (WGS) entry which is preliminary data.</text>
</comment>
<proteinExistence type="predicted"/>
<evidence type="ECO:0000256" key="1">
    <source>
        <dbReference type="SAM" id="SignalP"/>
    </source>
</evidence>
<feature type="chain" id="PRO_5046496427" description="Lipoprotein" evidence="1">
    <location>
        <begin position="25"/>
        <end position="227"/>
    </location>
</feature>
<name>A0ABP8J1H7_9MICO</name>
<protein>
    <recommendedName>
        <fullName evidence="4">Lipoprotein</fullName>
    </recommendedName>
</protein>
<reference evidence="3" key="1">
    <citation type="journal article" date="2019" name="Int. J. Syst. Evol. Microbiol.">
        <title>The Global Catalogue of Microorganisms (GCM) 10K type strain sequencing project: providing services to taxonomists for standard genome sequencing and annotation.</title>
        <authorList>
            <consortium name="The Broad Institute Genomics Platform"/>
            <consortium name="The Broad Institute Genome Sequencing Center for Infectious Disease"/>
            <person name="Wu L."/>
            <person name="Ma J."/>
        </authorList>
    </citation>
    <scope>NUCLEOTIDE SEQUENCE [LARGE SCALE GENOMIC DNA]</scope>
    <source>
        <strain evidence="3">JCM 17808</strain>
    </source>
</reference>
<feature type="signal peptide" evidence="1">
    <location>
        <begin position="1"/>
        <end position="24"/>
    </location>
</feature>
<keyword evidence="3" id="KW-1185">Reference proteome</keyword>